<evidence type="ECO:0000313" key="3">
    <source>
        <dbReference type="Proteomes" id="UP000011651"/>
    </source>
</evidence>
<dbReference type="Pfam" id="PF20441">
    <property type="entry name" value="TerL_nuclease"/>
    <property type="match status" value="1"/>
</dbReference>
<sequence length="312" mass="34316">MSKLLTDNTLRQPVRSTAFFADERSGFPSAAHMLDSRVWFEEGKGGALELRFACRAQVVEYLCFCLGEGYLLFKQIDVVKGRSVFSAIQWSVEPPIDLGESVGWVDAGGPLSTAPEAAKEIESPGDEVWMPPEAWASALATLGSPPATKKWAAICNTDPDGLVSIVKLYKTPNDCFEVRFSQEARGKNLVERLKNSGPVAFDPWRNTREALLLDEAGVEVVEFRCTVANMSEPMQATRELVCAGLFCHAGDPMLTNHVLQVLDRCRVTSSLKRSHYPRRLQGQRIDGALALIMAVGLALDESRQPGEVNEDD</sequence>
<dbReference type="InterPro" id="IPR046462">
    <property type="entry name" value="TerL_nuclease"/>
</dbReference>
<proteinExistence type="predicted"/>
<name>L9UBM4_9GAMM</name>
<dbReference type="RefSeq" id="WP_009286603.1">
    <property type="nucleotide sequence ID" value="NZ_AOPO01000002.1"/>
</dbReference>
<dbReference type="EMBL" id="AOPO01000002">
    <property type="protein sequence ID" value="ELY22294.1"/>
    <property type="molecule type" value="Genomic_DNA"/>
</dbReference>
<accession>L9UBM4</accession>
<evidence type="ECO:0000259" key="1">
    <source>
        <dbReference type="Pfam" id="PF20441"/>
    </source>
</evidence>
<dbReference type="PATRIC" id="fig|1204738.3.peg.1306"/>
<gene>
    <name evidence="2" type="ORF">HALTITAN_0870</name>
</gene>
<protein>
    <submittedName>
        <fullName evidence="2">Phage Terminase</fullName>
    </submittedName>
</protein>
<feature type="domain" description="Terminase large subunit-like endonuclease" evidence="1">
    <location>
        <begin position="198"/>
        <end position="299"/>
    </location>
</feature>
<comment type="caution">
    <text evidence="2">The sequence shown here is derived from an EMBL/GenBank/DDBJ whole genome shotgun (WGS) entry which is preliminary data.</text>
</comment>
<evidence type="ECO:0000313" key="2">
    <source>
        <dbReference type="EMBL" id="ELY22294.1"/>
    </source>
</evidence>
<reference evidence="2 3" key="1">
    <citation type="journal article" date="2013" name="Genome Announc.">
        <title>Draft Genome of the Marine Gammaproteobacterium Halomonas titanicae.</title>
        <authorList>
            <person name="Sanchez-Porro C."/>
            <person name="de la Haba R.R."/>
            <person name="Cruz-Hernandez N."/>
            <person name="Gonzalez J.M."/>
            <person name="Reyes-Guirao C."/>
            <person name="Navarro-Sampedro L."/>
            <person name="Carballo M."/>
            <person name="Ventosa A."/>
        </authorList>
    </citation>
    <scope>NUCLEOTIDE SEQUENCE [LARGE SCALE GENOMIC DNA]</scope>
    <source>
        <strain evidence="2 3">BH1</strain>
    </source>
</reference>
<dbReference type="GO" id="GO:0004519">
    <property type="term" value="F:endonuclease activity"/>
    <property type="evidence" value="ECO:0007669"/>
    <property type="project" value="InterPro"/>
</dbReference>
<dbReference type="Proteomes" id="UP000011651">
    <property type="component" value="Unassembled WGS sequence"/>
</dbReference>
<organism evidence="2 3">
    <name type="scientific">Vreelandella titanicae BH1</name>
    <dbReference type="NCBI Taxonomy" id="1204738"/>
    <lineage>
        <taxon>Bacteria</taxon>
        <taxon>Pseudomonadati</taxon>
        <taxon>Pseudomonadota</taxon>
        <taxon>Gammaproteobacteria</taxon>
        <taxon>Oceanospirillales</taxon>
        <taxon>Halomonadaceae</taxon>
        <taxon>Vreelandella</taxon>
    </lineage>
</organism>
<dbReference type="AlphaFoldDB" id="L9UBM4"/>